<evidence type="ECO:0000259" key="8">
    <source>
        <dbReference type="Pfam" id="PF01478"/>
    </source>
</evidence>
<feature type="transmembrane region" description="Helical" evidence="7">
    <location>
        <begin position="121"/>
        <end position="141"/>
    </location>
</feature>
<feature type="transmembrane region" description="Helical" evidence="7">
    <location>
        <begin position="147"/>
        <end position="166"/>
    </location>
</feature>
<feature type="domain" description="Prepilin peptidase A24 N-terminal" evidence="9">
    <location>
        <begin position="10"/>
        <end position="90"/>
    </location>
</feature>
<evidence type="ECO:0000256" key="5">
    <source>
        <dbReference type="ARBA" id="ARBA00022989"/>
    </source>
</evidence>
<dbReference type="AlphaFoldDB" id="A0A6M0Q9J2"/>
<dbReference type="GO" id="GO:0004190">
    <property type="term" value="F:aspartic-type endopeptidase activity"/>
    <property type="evidence" value="ECO:0007669"/>
    <property type="project" value="InterPro"/>
</dbReference>
<sequence>MVTLDLLVIIFSLIFGSFFNVVAIRLLKKESISYPPSHCTTCSHRLGALDLVPVFSYIFLRGRCRYCKDKISPSYPLGEGFTAVTIFIVYKEIGITPELIPALILSILLILAVLTDIREKLILDIITIPCLIILLIVRIFIGEEPFLTYLIGGLTGFVVLLLIAVISKGGMGGGDIKLYAVIGVALGPLLTIMSLVIASFFGAVVGIVLLTLKIVKRREPIAFGPFIFVGTLLAYLYGNHIWNWYSSLIF</sequence>
<feature type="transmembrane region" description="Helical" evidence="7">
    <location>
        <begin position="95"/>
        <end position="114"/>
    </location>
</feature>
<dbReference type="GO" id="GO:0006465">
    <property type="term" value="P:signal peptide processing"/>
    <property type="evidence" value="ECO:0007669"/>
    <property type="project" value="TreeGrafter"/>
</dbReference>
<dbReference type="RefSeq" id="WP_163180520.1">
    <property type="nucleotide sequence ID" value="NZ_JAAIWM010000005.1"/>
</dbReference>
<accession>A0A6M0Q9J2</accession>
<keyword evidence="3" id="KW-1003">Cell membrane</keyword>
<proteinExistence type="inferred from homology"/>
<keyword evidence="5 7" id="KW-1133">Transmembrane helix</keyword>
<evidence type="ECO:0000256" key="3">
    <source>
        <dbReference type="ARBA" id="ARBA00022475"/>
    </source>
</evidence>
<evidence type="ECO:0000256" key="4">
    <source>
        <dbReference type="ARBA" id="ARBA00022692"/>
    </source>
</evidence>
<keyword evidence="6 7" id="KW-0472">Membrane</keyword>
<feature type="transmembrane region" description="Helical" evidence="7">
    <location>
        <begin position="178"/>
        <end position="209"/>
    </location>
</feature>
<evidence type="ECO:0000256" key="1">
    <source>
        <dbReference type="ARBA" id="ARBA00004651"/>
    </source>
</evidence>
<protein>
    <submittedName>
        <fullName evidence="10">Prepilin peptidase</fullName>
    </submittedName>
</protein>
<gene>
    <name evidence="10" type="ORF">G4D63_15060</name>
</gene>
<feature type="transmembrane region" description="Helical" evidence="7">
    <location>
        <begin position="221"/>
        <end position="238"/>
    </location>
</feature>
<dbReference type="PANTHER" id="PTHR30487:SF0">
    <property type="entry name" value="PREPILIN LEADER PEPTIDASE_N-METHYLTRANSFERASE-RELATED"/>
    <property type="match status" value="1"/>
</dbReference>
<dbReference type="Gene3D" id="1.20.120.1220">
    <property type="match status" value="1"/>
</dbReference>
<feature type="domain" description="Prepilin type IV endopeptidase peptidase" evidence="8">
    <location>
        <begin position="103"/>
        <end position="207"/>
    </location>
</feature>
<dbReference type="PANTHER" id="PTHR30487">
    <property type="entry name" value="TYPE 4 PREPILIN-LIKE PROTEINS LEADER PEPTIDE-PROCESSING ENZYME"/>
    <property type="match status" value="1"/>
</dbReference>
<dbReference type="Pfam" id="PF01478">
    <property type="entry name" value="Peptidase_A24"/>
    <property type="match status" value="1"/>
</dbReference>
<keyword evidence="11" id="KW-1185">Reference proteome</keyword>
<evidence type="ECO:0000256" key="6">
    <source>
        <dbReference type="ARBA" id="ARBA00023136"/>
    </source>
</evidence>
<reference evidence="10 11" key="1">
    <citation type="submission" date="2020-02" db="EMBL/GenBank/DDBJ databases">
        <title>Bacillus aquiflavi sp. nov., isolated from yellow water of strong flavor Chinese baijiu in Yibin region of China.</title>
        <authorList>
            <person name="Xie J."/>
        </authorList>
    </citation>
    <scope>NUCLEOTIDE SEQUENCE [LARGE SCALE GENOMIC DNA]</scope>
    <source>
        <strain evidence="10 11">SA4</strain>
    </source>
</reference>
<feature type="transmembrane region" description="Helical" evidence="7">
    <location>
        <begin position="6"/>
        <end position="27"/>
    </location>
</feature>
<dbReference type="EMBL" id="JAAIWM010000005">
    <property type="protein sequence ID" value="NEY73056.1"/>
    <property type="molecule type" value="Genomic_DNA"/>
</dbReference>
<comment type="subcellular location">
    <subcellularLocation>
        <location evidence="1">Cell membrane</location>
        <topology evidence="1">Multi-pass membrane protein</topology>
    </subcellularLocation>
</comment>
<comment type="caution">
    <text evidence="10">The sequence shown here is derived from an EMBL/GenBank/DDBJ whole genome shotgun (WGS) entry which is preliminary data.</text>
</comment>
<evidence type="ECO:0000313" key="10">
    <source>
        <dbReference type="EMBL" id="NEY73056.1"/>
    </source>
</evidence>
<evidence type="ECO:0000256" key="2">
    <source>
        <dbReference type="ARBA" id="ARBA00005801"/>
    </source>
</evidence>
<dbReference type="GO" id="GO:0005886">
    <property type="term" value="C:plasma membrane"/>
    <property type="evidence" value="ECO:0007669"/>
    <property type="project" value="UniProtKB-SubCell"/>
</dbReference>
<evidence type="ECO:0000313" key="11">
    <source>
        <dbReference type="Proteomes" id="UP000481043"/>
    </source>
</evidence>
<dbReference type="Pfam" id="PF06750">
    <property type="entry name" value="A24_N_bact"/>
    <property type="match status" value="1"/>
</dbReference>
<dbReference type="InterPro" id="IPR050882">
    <property type="entry name" value="Prepilin_peptidase/N-MTase"/>
</dbReference>
<evidence type="ECO:0000256" key="7">
    <source>
        <dbReference type="SAM" id="Phobius"/>
    </source>
</evidence>
<name>A0A6M0Q9J2_9BACI</name>
<dbReference type="Proteomes" id="UP000481043">
    <property type="component" value="Unassembled WGS sequence"/>
</dbReference>
<keyword evidence="4 7" id="KW-0812">Transmembrane</keyword>
<dbReference type="InterPro" id="IPR010627">
    <property type="entry name" value="Prepilin_pept_A24_N"/>
</dbReference>
<evidence type="ECO:0000259" key="9">
    <source>
        <dbReference type="Pfam" id="PF06750"/>
    </source>
</evidence>
<organism evidence="10 11">
    <name type="scientific">Bacillus mesophilus</name>
    <dbReference type="NCBI Taxonomy" id="1808955"/>
    <lineage>
        <taxon>Bacteria</taxon>
        <taxon>Bacillati</taxon>
        <taxon>Bacillota</taxon>
        <taxon>Bacilli</taxon>
        <taxon>Bacillales</taxon>
        <taxon>Bacillaceae</taxon>
        <taxon>Bacillus</taxon>
    </lineage>
</organism>
<dbReference type="InterPro" id="IPR000045">
    <property type="entry name" value="Prepilin_IV_endopep_pep"/>
</dbReference>
<comment type="similarity">
    <text evidence="2">Belongs to the peptidase A24 family.</text>
</comment>